<dbReference type="InterPro" id="IPR009057">
    <property type="entry name" value="Homeodomain-like_sf"/>
</dbReference>
<dbReference type="Gene3D" id="3.30.450.40">
    <property type="match status" value="1"/>
</dbReference>
<dbReference type="InterPro" id="IPR003018">
    <property type="entry name" value="GAF"/>
</dbReference>
<keyword evidence="3" id="KW-0805">Transcription regulation</keyword>
<dbReference type="PANTHER" id="PTHR32071:SF81">
    <property type="entry name" value="PROPIONATE CATABOLISM OPERON REGULATORY PROTEIN"/>
    <property type="match status" value="1"/>
</dbReference>
<dbReference type="Gene3D" id="1.10.10.60">
    <property type="entry name" value="Homeodomain-like"/>
    <property type="match status" value="1"/>
</dbReference>
<evidence type="ECO:0000256" key="5">
    <source>
        <dbReference type="ARBA" id="ARBA00023163"/>
    </source>
</evidence>
<evidence type="ECO:0000256" key="3">
    <source>
        <dbReference type="ARBA" id="ARBA00023015"/>
    </source>
</evidence>
<gene>
    <name evidence="7" type="ORF">ENO08_04395</name>
</gene>
<feature type="non-terminal residue" evidence="7">
    <location>
        <position position="1"/>
    </location>
</feature>
<keyword evidence="4" id="KW-0238">DNA-binding</keyword>
<dbReference type="InterPro" id="IPR058031">
    <property type="entry name" value="AAA_lid_NorR"/>
</dbReference>
<evidence type="ECO:0000259" key="6">
    <source>
        <dbReference type="PROSITE" id="PS50045"/>
    </source>
</evidence>
<dbReference type="InterPro" id="IPR025943">
    <property type="entry name" value="Sigma_54_int_dom_ATP-bd_2"/>
</dbReference>
<keyword evidence="2" id="KW-0067">ATP-binding</keyword>
<evidence type="ECO:0000313" key="7">
    <source>
        <dbReference type="EMBL" id="HER43680.1"/>
    </source>
</evidence>
<dbReference type="GO" id="GO:0006355">
    <property type="term" value="P:regulation of DNA-templated transcription"/>
    <property type="evidence" value="ECO:0007669"/>
    <property type="project" value="InterPro"/>
</dbReference>
<dbReference type="Pfam" id="PF02954">
    <property type="entry name" value="HTH_8"/>
    <property type="match status" value="1"/>
</dbReference>
<dbReference type="PROSITE" id="PS50045">
    <property type="entry name" value="SIGMA54_INTERACT_4"/>
    <property type="match status" value="1"/>
</dbReference>
<dbReference type="PROSITE" id="PS00675">
    <property type="entry name" value="SIGMA54_INTERACT_1"/>
    <property type="match status" value="1"/>
</dbReference>
<dbReference type="Pfam" id="PF25601">
    <property type="entry name" value="AAA_lid_14"/>
    <property type="match status" value="1"/>
</dbReference>
<keyword evidence="5" id="KW-0804">Transcription</keyword>
<dbReference type="Gene3D" id="3.40.50.300">
    <property type="entry name" value="P-loop containing nucleotide triphosphate hydrolases"/>
    <property type="match status" value="1"/>
</dbReference>
<dbReference type="InterPro" id="IPR025662">
    <property type="entry name" value="Sigma_54_int_dom_ATP-bd_1"/>
</dbReference>
<dbReference type="InterPro" id="IPR002197">
    <property type="entry name" value="HTH_Fis"/>
</dbReference>
<dbReference type="PROSITE" id="PS00676">
    <property type="entry name" value="SIGMA54_INTERACT_2"/>
    <property type="match status" value="1"/>
</dbReference>
<proteinExistence type="predicted"/>
<name>A0A7V2AUU7_UNCEI</name>
<protein>
    <submittedName>
        <fullName evidence="7">GAF domain-containing protein</fullName>
    </submittedName>
</protein>
<dbReference type="Pfam" id="PF00158">
    <property type="entry name" value="Sigma54_activat"/>
    <property type="match status" value="1"/>
</dbReference>
<dbReference type="PRINTS" id="PR01590">
    <property type="entry name" value="HTHFIS"/>
</dbReference>
<dbReference type="FunFam" id="3.40.50.300:FF:000006">
    <property type="entry name" value="DNA-binding transcriptional regulator NtrC"/>
    <property type="match status" value="1"/>
</dbReference>
<dbReference type="SMART" id="SM00382">
    <property type="entry name" value="AAA"/>
    <property type="match status" value="1"/>
</dbReference>
<dbReference type="InterPro" id="IPR002078">
    <property type="entry name" value="Sigma_54_int"/>
</dbReference>
<dbReference type="CDD" id="cd00009">
    <property type="entry name" value="AAA"/>
    <property type="match status" value="1"/>
</dbReference>
<dbReference type="EMBL" id="DSEC01000310">
    <property type="protein sequence ID" value="HER43680.1"/>
    <property type="molecule type" value="Genomic_DNA"/>
</dbReference>
<keyword evidence="1" id="KW-0547">Nucleotide-binding</keyword>
<dbReference type="Gene3D" id="1.10.8.60">
    <property type="match status" value="1"/>
</dbReference>
<comment type="caution">
    <text evidence="7">The sequence shown here is derived from an EMBL/GenBank/DDBJ whole genome shotgun (WGS) entry which is preliminary data.</text>
</comment>
<evidence type="ECO:0000256" key="4">
    <source>
        <dbReference type="ARBA" id="ARBA00023125"/>
    </source>
</evidence>
<dbReference type="Pfam" id="PF13185">
    <property type="entry name" value="GAF_2"/>
    <property type="match status" value="1"/>
</dbReference>
<evidence type="ECO:0000256" key="2">
    <source>
        <dbReference type="ARBA" id="ARBA00022840"/>
    </source>
</evidence>
<evidence type="ECO:0000256" key="1">
    <source>
        <dbReference type="ARBA" id="ARBA00022741"/>
    </source>
</evidence>
<dbReference type="Proteomes" id="UP000886069">
    <property type="component" value="Unassembled WGS sequence"/>
</dbReference>
<sequence length="475" mass="53778">VDSIIKLVDSDRGFLMLADRGGDMRFRIARDREEHRLEEKDFEVSYSIINDAVNRKEPLFLSDLHTHDEFKDKKSVVALDLRTAVCVPIVRDEKVIGVIYTDSHRIKNEFSPDDISVVGAFASQAAIAIENARLHGELILSRENLERENLSLRQELSERYEFSGIIGKSKSMIDIFDTITKIAPHPTTVLIQGETGTGKELIARAIHFNGPRKTRQLVTINCGAMPEQLLESELFGHVKGSFTGAVSDKKGLFETASGGTIFLDEIGEMPVQLQVKLLRVLQEGEIRRVGDNTPRRVDVRVIAATNRDLAEDVKTGRFRQDLFYRLNVVPISIPPLRDRVEDILPLIEHFLRKYAGKMDKDDLRIVPEAIKALLANRWTGNVRELENSIERAVALSGESHVLTREHFADFVRHNDIVDQLGRQETLKQKMLVVEKRIITEALRESGGKVTQAAGALGVTRQHLHNKIRQHEIRHH</sequence>
<dbReference type="SUPFAM" id="SSF52540">
    <property type="entry name" value="P-loop containing nucleoside triphosphate hydrolases"/>
    <property type="match status" value="1"/>
</dbReference>
<dbReference type="GO" id="GO:0043565">
    <property type="term" value="F:sequence-specific DNA binding"/>
    <property type="evidence" value="ECO:0007669"/>
    <property type="project" value="InterPro"/>
</dbReference>
<organism evidence="7">
    <name type="scientific">Eiseniibacteriota bacterium</name>
    <dbReference type="NCBI Taxonomy" id="2212470"/>
    <lineage>
        <taxon>Bacteria</taxon>
        <taxon>Candidatus Eiseniibacteriota</taxon>
    </lineage>
</organism>
<dbReference type="InterPro" id="IPR029016">
    <property type="entry name" value="GAF-like_dom_sf"/>
</dbReference>
<dbReference type="GO" id="GO:0005524">
    <property type="term" value="F:ATP binding"/>
    <property type="evidence" value="ECO:0007669"/>
    <property type="project" value="UniProtKB-KW"/>
</dbReference>
<dbReference type="SUPFAM" id="SSF46689">
    <property type="entry name" value="Homeodomain-like"/>
    <property type="match status" value="1"/>
</dbReference>
<dbReference type="SUPFAM" id="SSF55781">
    <property type="entry name" value="GAF domain-like"/>
    <property type="match status" value="1"/>
</dbReference>
<dbReference type="SMART" id="SM00065">
    <property type="entry name" value="GAF"/>
    <property type="match status" value="1"/>
</dbReference>
<feature type="domain" description="Sigma-54 factor interaction" evidence="6">
    <location>
        <begin position="165"/>
        <end position="394"/>
    </location>
</feature>
<dbReference type="InterPro" id="IPR003593">
    <property type="entry name" value="AAA+_ATPase"/>
</dbReference>
<dbReference type="InterPro" id="IPR027417">
    <property type="entry name" value="P-loop_NTPase"/>
</dbReference>
<accession>A0A7V2AUU7</accession>
<reference evidence="7" key="1">
    <citation type="journal article" date="2020" name="mSystems">
        <title>Genome- and Community-Level Interaction Insights into Carbon Utilization and Element Cycling Functions of Hydrothermarchaeota in Hydrothermal Sediment.</title>
        <authorList>
            <person name="Zhou Z."/>
            <person name="Liu Y."/>
            <person name="Xu W."/>
            <person name="Pan J."/>
            <person name="Luo Z.H."/>
            <person name="Li M."/>
        </authorList>
    </citation>
    <scope>NUCLEOTIDE SEQUENCE [LARGE SCALE GENOMIC DNA]</scope>
    <source>
        <strain evidence="7">SpSt-1233</strain>
    </source>
</reference>
<dbReference type="AlphaFoldDB" id="A0A7V2AUU7"/>
<dbReference type="PANTHER" id="PTHR32071">
    <property type="entry name" value="TRANSCRIPTIONAL REGULATORY PROTEIN"/>
    <property type="match status" value="1"/>
</dbReference>